<evidence type="ECO:0000256" key="4">
    <source>
        <dbReference type="ARBA" id="ARBA00022452"/>
    </source>
</evidence>
<dbReference type="PANTHER" id="PTHR34501">
    <property type="entry name" value="PROTEIN YDDL-RELATED"/>
    <property type="match status" value="1"/>
</dbReference>
<organism evidence="13 14">
    <name type="scientific">Sphaerotilus uruguayifluvii</name>
    <dbReference type="NCBI Taxonomy" id="2735897"/>
    <lineage>
        <taxon>Bacteria</taxon>
        <taxon>Pseudomonadati</taxon>
        <taxon>Pseudomonadota</taxon>
        <taxon>Betaproteobacteria</taxon>
        <taxon>Burkholderiales</taxon>
        <taxon>Sphaerotilaceae</taxon>
        <taxon>Sphaerotilus</taxon>
    </lineage>
</organism>
<gene>
    <name evidence="13" type="ORF">HNQ01_002666</name>
</gene>
<evidence type="ECO:0000256" key="8">
    <source>
        <dbReference type="ARBA" id="ARBA00023114"/>
    </source>
</evidence>
<keyword evidence="3" id="KW-0813">Transport</keyword>
<comment type="caution">
    <text evidence="13">The sequence shown here is derived from an EMBL/GenBank/DDBJ whole genome shotgun (WGS) entry which is preliminary data.</text>
</comment>
<dbReference type="Pfam" id="PF13609">
    <property type="entry name" value="Porin_4"/>
    <property type="match status" value="1"/>
</dbReference>
<evidence type="ECO:0000256" key="10">
    <source>
        <dbReference type="ARBA" id="ARBA00023237"/>
    </source>
</evidence>
<comment type="subunit">
    <text evidence="2">Homotrimer.</text>
</comment>
<sequence>MKKKSLLFGATLAALQCGAMAQQSTVSVYGIVDVAMRHTTNDGATAATRGDAQNQLTAGMSQSRLGLNVSEEIGGGLKGLVNIEHRFNADEGTAAAADFWRQAWVGLQGGFGRVTLGRQYNVLFDVFTSTYASFKYSPYIEAYKPEIGFSLGARNSNMVKYLVESGPWRAALQASPSEGAATGGKSMGGYVRYASGPLSVGGAYLELHDGADLKVQAYTVGGAYATGPWNFSLGWARNKFETGFNPAIIGTLLGNGGTNGTFALGNVEHRDMISVGGSYQLSPQLNLGAHYWNARQTGRTTAGDGKAHFYAVVADYAFSKRTDVYLEVDRTKFSDGLTFANGATSRVGTMVGVRHRF</sequence>
<dbReference type="InterPro" id="IPR002299">
    <property type="entry name" value="Porin_Neis"/>
</dbReference>
<evidence type="ECO:0000256" key="11">
    <source>
        <dbReference type="SAM" id="SignalP"/>
    </source>
</evidence>
<evidence type="ECO:0000256" key="9">
    <source>
        <dbReference type="ARBA" id="ARBA00023136"/>
    </source>
</evidence>
<keyword evidence="9" id="KW-0472">Membrane</keyword>
<dbReference type="RefSeq" id="WP_173805930.1">
    <property type="nucleotide sequence ID" value="NZ_JABSNM010000011.1"/>
</dbReference>
<keyword evidence="5" id="KW-0812">Transmembrane</keyword>
<keyword evidence="14" id="KW-1185">Reference proteome</keyword>
<evidence type="ECO:0000256" key="5">
    <source>
        <dbReference type="ARBA" id="ARBA00022692"/>
    </source>
</evidence>
<evidence type="ECO:0000313" key="14">
    <source>
        <dbReference type="Proteomes" id="UP001516061"/>
    </source>
</evidence>
<keyword evidence="8" id="KW-0626">Porin</keyword>
<dbReference type="PANTHER" id="PTHR34501:SF9">
    <property type="entry name" value="MAJOR OUTER MEMBRANE PROTEIN P.IA"/>
    <property type="match status" value="1"/>
</dbReference>
<evidence type="ECO:0000256" key="2">
    <source>
        <dbReference type="ARBA" id="ARBA00011233"/>
    </source>
</evidence>
<dbReference type="InterPro" id="IPR050298">
    <property type="entry name" value="Gram-neg_bact_OMP"/>
</dbReference>
<keyword evidence="7" id="KW-0406">Ion transport</keyword>
<dbReference type="EMBL" id="JABSNM010000011">
    <property type="protein sequence ID" value="NRT56917.1"/>
    <property type="molecule type" value="Genomic_DNA"/>
</dbReference>
<dbReference type="SUPFAM" id="SSF56935">
    <property type="entry name" value="Porins"/>
    <property type="match status" value="1"/>
</dbReference>
<dbReference type="PRINTS" id="PR00184">
    <property type="entry name" value="NEISSPPORIN"/>
</dbReference>
<evidence type="ECO:0000313" key="13">
    <source>
        <dbReference type="EMBL" id="NRT56917.1"/>
    </source>
</evidence>
<name>A0ABX2G6T3_9BURK</name>
<dbReference type="InterPro" id="IPR033900">
    <property type="entry name" value="Gram_neg_porin_domain"/>
</dbReference>
<dbReference type="CDD" id="cd00342">
    <property type="entry name" value="gram_neg_porins"/>
    <property type="match status" value="1"/>
</dbReference>
<keyword evidence="6 11" id="KW-0732">Signal</keyword>
<protein>
    <submittedName>
        <fullName evidence="13">Porin</fullName>
    </submittedName>
</protein>
<comment type="subcellular location">
    <subcellularLocation>
        <location evidence="1">Cell outer membrane</location>
        <topology evidence="1">Multi-pass membrane protein</topology>
    </subcellularLocation>
</comment>
<keyword evidence="10" id="KW-0998">Cell outer membrane</keyword>
<feature type="signal peptide" evidence="11">
    <location>
        <begin position="1"/>
        <end position="21"/>
    </location>
</feature>
<accession>A0ABX2G6T3</accession>
<evidence type="ECO:0000256" key="1">
    <source>
        <dbReference type="ARBA" id="ARBA00004571"/>
    </source>
</evidence>
<keyword evidence="4" id="KW-1134">Transmembrane beta strand</keyword>
<feature type="chain" id="PRO_5047111838" evidence="11">
    <location>
        <begin position="22"/>
        <end position="357"/>
    </location>
</feature>
<reference evidence="13 14" key="1">
    <citation type="submission" date="2020-05" db="EMBL/GenBank/DDBJ databases">
        <title>Genomic Encyclopedia of Type Strains, Phase IV (KMG-V): Genome sequencing to study the core and pangenomes of soil and plant-associated prokaryotes.</title>
        <authorList>
            <person name="Whitman W."/>
        </authorList>
    </citation>
    <scope>NUCLEOTIDE SEQUENCE [LARGE SCALE GENOMIC DNA]</scope>
    <source>
        <strain evidence="13 14">C29</strain>
    </source>
</reference>
<evidence type="ECO:0000256" key="7">
    <source>
        <dbReference type="ARBA" id="ARBA00023065"/>
    </source>
</evidence>
<feature type="domain" description="Porin" evidence="12">
    <location>
        <begin position="10"/>
        <end position="335"/>
    </location>
</feature>
<evidence type="ECO:0000259" key="12">
    <source>
        <dbReference type="Pfam" id="PF13609"/>
    </source>
</evidence>
<dbReference type="Proteomes" id="UP001516061">
    <property type="component" value="Unassembled WGS sequence"/>
</dbReference>
<evidence type="ECO:0000256" key="3">
    <source>
        <dbReference type="ARBA" id="ARBA00022448"/>
    </source>
</evidence>
<dbReference type="Gene3D" id="2.40.160.10">
    <property type="entry name" value="Porin"/>
    <property type="match status" value="1"/>
</dbReference>
<evidence type="ECO:0000256" key="6">
    <source>
        <dbReference type="ARBA" id="ARBA00022729"/>
    </source>
</evidence>
<proteinExistence type="predicted"/>
<dbReference type="InterPro" id="IPR023614">
    <property type="entry name" value="Porin_dom_sf"/>
</dbReference>